<evidence type="ECO:0000313" key="1">
    <source>
        <dbReference type="EMBL" id="MFC4608363.1"/>
    </source>
</evidence>
<proteinExistence type="predicted"/>
<gene>
    <name evidence="1" type="ORF">ACFO9E_11110</name>
</gene>
<comment type="caution">
    <text evidence="1">The sequence shown here is derived from an EMBL/GenBank/DDBJ whole genome shotgun (WGS) entry which is preliminary data.</text>
</comment>
<evidence type="ECO:0000313" key="2">
    <source>
        <dbReference type="Proteomes" id="UP001595993"/>
    </source>
</evidence>
<reference evidence="2" key="1">
    <citation type="journal article" date="2019" name="Int. J. Syst. Evol. Microbiol.">
        <title>The Global Catalogue of Microorganisms (GCM) 10K type strain sequencing project: providing services to taxonomists for standard genome sequencing and annotation.</title>
        <authorList>
            <consortium name="The Broad Institute Genomics Platform"/>
            <consortium name="The Broad Institute Genome Sequencing Center for Infectious Disease"/>
            <person name="Wu L."/>
            <person name="Ma J."/>
        </authorList>
    </citation>
    <scope>NUCLEOTIDE SEQUENCE [LARGE SCALE GENOMIC DNA]</scope>
    <source>
        <strain evidence="2">CGMCC 4.7139</strain>
    </source>
</reference>
<name>A0ABV9G5B4_9ACTN</name>
<dbReference type="RefSeq" id="WP_381193752.1">
    <property type="nucleotide sequence ID" value="NZ_JBHSFE010000010.1"/>
</dbReference>
<evidence type="ECO:0008006" key="3">
    <source>
        <dbReference type="Google" id="ProtNLM"/>
    </source>
</evidence>
<protein>
    <recommendedName>
        <fullName evidence="3">AG1 protein</fullName>
    </recommendedName>
</protein>
<dbReference type="EMBL" id="JBHSFE010000010">
    <property type="protein sequence ID" value="MFC4608363.1"/>
    <property type="molecule type" value="Genomic_DNA"/>
</dbReference>
<accession>A0ABV9G5B4</accession>
<sequence length="151" mass="16644">MAWEEWEQRKADAAGRQSTQMQLNQVPADGGGGSGGGSDLVVHDDELGKLGNMAYDLREKFRVDADHARPSTFTASIDLFNDGLDVGSALTELHDAWNTQQQTLKEACAHISNHLEFSRAQHAKDDVRIQTGMRNAAGDLLTVSRINEYFK</sequence>
<dbReference type="Proteomes" id="UP001595993">
    <property type="component" value="Unassembled WGS sequence"/>
</dbReference>
<keyword evidence="2" id="KW-1185">Reference proteome</keyword>
<organism evidence="1 2">
    <name type="scientific">Streptomyces maoxianensis</name>
    <dbReference type="NCBI Taxonomy" id="1459942"/>
    <lineage>
        <taxon>Bacteria</taxon>
        <taxon>Bacillati</taxon>
        <taxon>Actinomycetota</taxon>
        <taxon>Actinomycetes</taxon>
        <taxon>Kitasatosporales</taxon>
        <taxon>Streptomycetaceae</taxon>
        <taxon>Streptomyces</taxon>
    </lineage>
</organism>